<organism evidence="3">
    <name type="scientific">Schizophyllum commune (strain H4-8 / FGSC 9210)</name>
    <name type="common">Split gill fungus</name>
    <dbReference type="NCBI Taxonomy" id="578458"/>
    <lineage>
        <taxon>Eukaryota</taxon>
        <taxon>Fungi</taxon>
        <taxon>Dikarya</taxon>
        <taxon>Basidiomycota</taxon>
        <taxon>Agaricomycotina</taxon>
        <taxon>Agaricomycetes</taxon>
        <taxon>Agaricomycetidae</taxon>
        <taxon>Agaricales</taxon>
        <taxon>Schizophyllaceae</taxon>
        <taxon>Schizophyllum</taxon>
    </lineage>
</organism>
<feature type="compositionally biased region" description="Low complexity" evidence="1">
    <location>
        <begin position="85"/>
        <end position="107"/>
    </location>
</feature>
<dbReference type="VEuPathDB" id="FungiDB:SCHCODRAFT_01039703"/>
<proteinExistence type="predicted"/>
<feature type="region of interest" description="Disordered" evidence="1">
    <location>
        <begin position="201"/>
        <end position="232"/>
    </location>
</feature>
<feature type="compositionally biased region" description="Basic and acidic residues" evidence="1">
    <location>
        <begin position="281"/>
        <end position="290"/>
    </location>
</feature>
<feature type="compositionally biased region" description="Polar residues" evidence="1">
    <location>
        <begin position="301"/>
        <end position="314"/>
    </location>
</feature>
<keyword evidence="3" id="KW-1185">Reference proteome</keyword>
<feature type="region of interest" description="Disordered" evidence="1">
    <location>
        <begin position="137"/>
        <end position="157"/>
    </location>
</feature>
<evidence type="ECO:0000313" key="3">
    <source>
        <dbReference type="Proteomes" id="UP000007431"/>
    </source>
</evidence>
<dbReference type="RefSeq" id="XP_003026946.1">
    <property type="nucleotide sequence ID" value="XM_003026900.1"/>
</dbReference>
<dbReference type="HOGENOM" id="CLU_831974_0_0_1"/>
<dbReference type="GeneID" id="9596621"/>
<dbReference type="Proteomes" id="UP000007431">
    <property type="component" value="Unassembled WGS sequence"/>
</dbReference>
<reference evidence="2 3" key="1">
    <citation type="journal article" date="2010" name="Nat. Biotechnol.">
        <title>Genome sequence of the model mushroom Schizophyllum commune.</title>
        <authorList>
            <person name="Ohm R.A."/>
            <person name="de Jong J.F."/>
            <person name="Lugones L.G."/>
            <person name="Aerts A."/>
            <person name="Kothe E."/>
            <person name="Stajich J.E."/>
            <person name="de Vries R.P."/>
            <person name="Record E."/>
            <person name="Levasseur A."/>
            <person name="Baker S.E."/>
            <person name="Bartholomew K.A."/>
            <person name="Coutinho P.M."/>
            <person name="Erdmann S."/>
            <person name="Fowler T.J."/>
            <person name="Gathman A.C."/>
            <person name="Lombard V."/>
            <person name="Henrissat B."/>
            <person name="Knabe N."/>
            <person name="Kuees U."/>
            <person name="Lilly W.W."/>
            <person name="Lindquist E."/>
            <person name="Lucas S."/>
            <person name="Magnuson J.K."/>
            <person name="Piumi F."/>
            <person name="Raudaskoski M."/>
            <person name="Salamov A."/>
            <person name="Schmutz J."/>
            <person name="Schwarze F.W.M.R."/>
            <person name="vanKuyk P.A."/>
            <person name="Horton J.S."/>
            <person name="Grigoriev I.V."/>
            <person name="Woesten H.A.B."/>
        </authorList>
    </citation>
    <scope>NUCLEOTIDE SEQUENCE [LARGE SCALE GENOMIC DNA]</scope>
    <source>
        <strain evidence="3">H4-8 / FGSC 9210</strain>
    </source>
</reference>
<dbReference type="KEGG" id="scm:SCHCO_01039703"/>
<dbReference type="InParanoid" id="D8QJ82"/>
<feature type="region of interest" description="Disordered" evidence="1">
    <location>
        <begin position="48"/>
        <end position="109"/>
    </location>
</feature>
<feature type="compositionally biased region" description="Low complexity" evidence="1">
    <location>
        <begin position="59"/>
        <end position="75"/>
    </location>
</feature>
<dbReference type="AlphaFoldDB" id="D8QJ82"/>
<feature type="region of interest" description="Disordered" evidence="1">
    <location>
        <begin position="255"/>
        <end position="325"/>
    </location>
</feature>
<evidence type="ECO:0000313" key="2">
    <source>
        <dbReference type="EMBL" id="EFI92043.1"/>
    </source>
</evidence>
<accession>D8QJ82</accession>
<name>D8QJ82_SCHCM</name>
<protein>
    <submittedName>
        <fullName evidence="2">Expressed protein</fullName>
    </submittedName>
</protein>
<dbReference type="EMBL" id="GL377314">
    <property type="protein sequence ID" value="EFI92043.1"/>
    <property type="molecule type" value="Genomic_DNA"/>
</dbReference>
<sequence>MRNLRETQTRREEGARMRLQAFEDARARLRSFESSSLDDSLLDTVRDLPERMRYPMRRPSAAGGSVAAPGPSSAGLNSAPPPTSSGPSTSATSTSVSSQAQRSSSVAEMRARAFNGSRGDFMDIPPFVPPRRLDPSLPASISRRQPFMPGSSRPPLGRDMFERMGMDVMEVRTDGASSESWMDTMRPLPVGIEVPTSASAVRGSPLPFRNEPSAVPTGQAAPTSSESAGPVGEATQAVTANAAGSSTIAPASIASNEATASGSTRPSEGSDVNQTSGNAQQEHEEVRAMIEDAAPQAAEEGSTQVGTDEGTQTEPGAAGEPERGWPRVYRMWYG</sequence>
<gene>
    <name evidence="2" type="ORF">SCHCODRAFT_79539</name>
</gene>
<evidence type="ECO:0000256" key="1">
    <source>
        <dbReference type="SAM" id="MobiDB-lite"/>
    </source>
</evidence>
<feature type="compositionally biased region" description="Polar residues" evidence="1">
    <location>
        <begin position="255"/>
        <end position="280"/>
    </location>
</feature>